<evidence type="ECO:0000256" key="3">
    <source>
        <dbReference type="ARBA" id="ARBA00022691"/>
    </source>
</evidence>
<comment type="function">
    <text evidence="5">Methylates the class 1 translation termination release factors RF1/PrfA and RF2/PrfB on the glutamine residue of the universally conserved GGQ motif.</text>
</comment>
<feature type="binding site" evidence="5">
    <location>
        <begin position="121"/>
        <end position="125"/>
    </location>
    <ligand>
        <name>S-adenosyl-L-methionine</name>
        <dbReference type="ChEBI" id="CHEBI:59789"/>
    </ligand>
</feature>
<keyword evidence="3 5" id="KW-0949">S-adenosyl-L-methionine</keyword>
<comment type="caution">
    <text evidence="5">Lacks conserved residue(s) required for the propagation of feature annotation.</text>
</comment>
<gene>
    <name evidence="5" type="primary">prmC</name>
    <name evidence="8" type="ORF">SAMN04490243_1653</name>
</gene>
<proteinExistence type="inferred from homology"/>
<organism evidence="8 9">
    <name type="scientific">Robiginitalea myxolifaciens</name>
    <dbReference type="NCBI Taxonomy" id="400055"/>
    <lineage>
        <taxon>Bacteria</taxon>
        <taxon>Pseudomonadati</taxon>
        <taxon>Bacteroidota</taxon>
        <taxon>Flavobacteriia</taxon>
        <taxon>Flavobacteriales</taxon>
        <taxon>Flavobacteriaceae</taxon>
        <taxon>Robiginitalea</taxon>
    </lineage>
</organism>
<dbReference type="GO" id="GO:0003676">
    <property type="term" value="F:nucleic acid binding"/>
    <property type="evidence" value="ECO:0007669"/>
    <property type="project" value="InterPro"/>
</dbReference>
<comment type="catalytic activity">
    <reaction evidence="4 5">
        <text>L-glutaminyl-[peptide chain release factor] + S-adenosyl-L-methionine = N(5)-methyl-L-glutaminyl-[peptide chain release factor] + S-adenosyl-L-homocysteine + H(+)</text>
        <dbReference type="Rhea" id="RHEA:42896"/>
        <dbReference type="Rhea" id="RHEA-COMP:10271"/>
        <dbReference type="Rhea" id="RHEA-COMP:10272"/>
        <dbReference type="ChEBI" id="CHEBI:15378"/>
        <dbReference type="ChEBI" id="CHEBI:30011"/>
        <dbReference type="ChEBI" id="CHEBI:57856"/>
        <dbReference type="ChEBI" id="CHEBI:59789"/>
        <dbReference type="ChEBI" id="CHEBI:61891"/>
        <dbReference type="EC" id="2.1.1.297"/>
    </reaction>
</comment>
<dbReference type="CDD" id="cd02440">
    <property type="entry name" value="AdoMet_MTases"/>
    <property type="match status" value="1"/>
</dbReference>
<evidence type="ECO:0000313" key="8">
    <source>
        <dbReference type="EMBL" id="SFR44969.1"/>
    </source>
</evidence>
<comment type="similarity">
    <text evidence="5">Belongs to the protein N5-glutamine methyltransferase family. PrmC subfamily.</text>
</comment>
<accession>A0A1I6GS78</accession>
<dbReference type="HAMAP" id="MF_02126">
    <property type="entry name" value="RF_methyltr_PrmC"/>
    <property type="match status" value="1"/>
</dbReference>
<dbReference type="InterPro" id="IPR007848">
    <property type="entry name" value="Small_mtfrase_dom"/>
</dbReference>
<dbReference type="PANTHER" id="PTHR18895">
    <property type="entry name" value="HEMK METHYLTRANSFERASE"/>
    <property type="match status" value="1"/>
</dbReference>
<evidence type="ECO:0000259" key="6">
    <source>
        <dbReference type="Pfam" id="PF05175"/>
    </source>
</evidence>
<feature type="binding site" evidence="5">
    <location>
        <position position="187"/>
    </location>
    <ligand>
        <name>S-adenosyl-L-methionine</name>
        <dbReference type="ChEBI" id="CHEBI:59789"/>
    </ligand>
</feature>
<evidence type="ECO:0000256" key="1">
    <source>
        <dbReference type="ARBA" id="ARBA00022603"/>
    </source>
</evidence>
<dbReference type="GO" id="GO:0102559">
    <property type="term" value="F:peptide chain release factor N(5)-glutamine methyltransferase activity"/>
    <property type="evidence" value="ECO:0007669"/>
    <property type="project" value="UniProtKB-EC"/>
</dbReference>
<dbReference type="InterPro" id="IPR040758">
    <property type="entry name" value="PrmC_N"/>
</dbReference>
<dbReference type="RefSeq" id="WP_092982150.1">
    <property type="nucleotide sequence ID" value="NZ_FOYQ01000002.1"/>
</dbReference>
<dbReference type="NCBIfam" id="TIGR03534">
    <property type="entry name" value="RF_mod_PrmC"/>
    <property type="match status" value="1"/>
</dbReference>
<dbReference type="Pfam" id="PF17827">
    <property type="entry name" value="PrmC_N"/>
    <property type="match status" value="1"/>
</dbReference>
<feature type="binding site" evidence="5">
    <location>
        <position position="144"/>
    </location>
    <ligand>
        <name>S-adenosyl-L-methionine</name>
        <dbReference type="ChEBI" id="CHEBI:59789"/>
    </ligand>
</feature>
<dbReference type="NCBIfam" id="TIGR00536">
    <property type="entry name" value="hemK_fam"/>
    <property type="match status" value="1"/>
</dbReference>
<dbReference type="Gene3D" id="1.10.8.10">
    <property type="entry name" value="DNA helicase RuvA subunit, C-terminal domain"/>
    <property type="match status" value="1"/>
</dbReference>
<evidence type="ECO:0000256" key="5">
    <source>
        <dbReference type="HAMAP-Rule" id="MF_02126"/>
    </source>
</evidence>
<name>A0A1I6GS78_9FLAO</name>
<reference evidence="8 9" key="1">
    <citation type="submission" date="2016-10" db="EMBL/GenBank/DDBJ databases">
        <authorList>
            <person name="de Groot N.N."/>
        </authorList>
    </citation>
    <scope>NUCLEOTIDE SEQUENCE [LARGE SCALE GENOMIC DNA]</scope>
    <source>
        <strain evidence="8 9">DSM 21019</strain>
    </source>
</reference>
<keyword evidence="1 5" id="KW-0489">Methyltransferase</keyword>
<dbReference type="AlphaFoldDB" id="A0A1I6GS78"/>
<dbReference type="OrthoDB" id="9800643at2"/>
<evidence type="ECO:0000256" key="2">
    <source>
        <dbReference type="ARBA" id="ARBA00022679"/>
    </source>
</evidence>
<feature type="binding site" evidence="5">
    <location>
        <begin position="187"/>
        <end position="190"/>
    </location>
    <ligand>
        <name>substrate</name>
    </ligand>
</feature>
<dbReference type="InterPro" id="IPR019874">
    <property type="entry name" value="RF_methyltr_PrmC"/>
</dbReference>
<dbReference type="GO" id="GO:0032259">
    <property type="term" value="P:methylation"/>
    <property type="evidence" value="ECO:0007669"/>
    <property type="project" value="UniProtKB-KW"/>
</dbReference>
<dbReference type="EC" id="2.1.1.297" evidence="5"/>
<evidence type="ECO:0000256" key="4">
    <source>
        <dbReference type="ARBA" id="ARBA00048391"/>
    </source>
</evidence>
<dbReference type="InterPro" id="IPR002052">
    <property type="entry name" value="DNA_methylase_N6_adenine_CS"/>
</dbReference>
<keyword evidence="2 5" id="KW-0808">Transferase</keyword>
<dbReference type="PROSITE" id="PS00092">
    <property type="entry name" value="N6_MTASE"/>
    <property type="match status" value="1"/>
</dbReference>
<dbReference type="EMBL" id="FOYQ01000002">
    <property type="protein sequence ID" value="SFR44969.1"/>
    <property type="molecule type" value="Genomic_DNA"/>
</dbReference>
<dbReference type="InterPro" id="IPR029063">
    <property type="entry name" value="SAM-dependent_MTases_sf"/>
</dbReference>
<dbReference type="Proteomes" id="UP000199534">
    <property type="component" value="Unassembled WGS sequence"/>
</dbReference>
<feature type="domain" description="Methyltransferase small" evidence="6">
    <location>
        <begin position="106"/>
        <end position="191"/>
    </location>
</feature>
<feature type="domain" description="Release factor glutamine methyltransferase N-terminal" evidence="7">
    <location>
        <begin position="6"/>
        <end position="76"/>
    </location>
</feature>
<sequence length="281" mass="31770">MLLTDLRAQYRKALAGNYQEEEIDSIFFRLLEHFLGLPRFIIGLEPKRFLLREEEEPLLQGLNRLLQGEPVQYITGKAFFMDLELAVGPGVLIPRPETEELVMWALEILENRPKPVILDAGTGSGCIALALASALPAATVHALEISTEALRLARQNNSQLDLEVAFHQGDMCDPPDLPKNLDLLISNPPYIPDIESESLDKHVREFEPHQALFSPDDNPLKFYKCLAKMGLEQLKPEAFLLVETHYQYAREVAAIFETAGYRDIQVKNDIFGKERMVCAVK</sequence>
<dbReference type="SUPFAM" id="SSF53335">
    <property type="entry name" value="S-adenosyl-L-methionine-dependent methyltransferases"/>
    <property type="match status" value="1"/>
</dbReference>
<dbReference type="PANTHER" id="PTHR18895:SF74">
    <property type="entry name" value="MTRF1L RELEASE FACTOR GLUTAMINE METHYLTRANSFERASE"/>
    <property type="match status" value="1"/>
</dbReference>
<dbReference type="STRING" id="400055.SAMN04490243_1653"/>
<keyword evidence="9" id="KW-1185">Reference proteome</keyword>
<dbReference type="Pfam" id="PF05175">
    <property type="entry name" value="MTS"/>
    <property type="match status" value="1"/>
</dbReference>
<protein>
    <recommendedName>
        <fullName evidence="5">Release factor glutamine methyltransferase</fullName>
        <shortName evidence="5">RF MTase</shortName>
        <ecNumber evidence="5">2.1.1.297</ecNumber>
    </recommendedName>
    <alternativeName>
        <fullName evidence="5">N5-glutamine methyltransferase PrmC</fullName>
    </alternativeName>
    <alternativeName>
        <fullName evidence="5">Protein-(glutamine-N5) MTase PrmC</fullName>
    </alternativeName>
    <alternativeName>
        <fullName evidence="5">Protein-glutamine N-methyltransferase PrmC</fullName>
    </alternativeName>
</protein>
<dbReference type="InterPro" id="IPR050320">
    <property type="entry name" value="N5-glutamine_MTase"/>
</dbReference>
<evidence type="ECO:0000259" key="7">
    <source>
        <dbReference type="Pfam" id="PF17827"/>
    </source>
</evidence>
<dbReference type="Gene3D" id="3.40.50.150">
    <property type="entry name" value="Vaccinia Virus protein VP39"/>
    <property type="match status" value="1"/>
</dbReference>
<dbReference type="InterPro" id="IPR004556">
    <property type="entry name" value="HemK-like"/>
</dbReference>
<evidence type="ECO:0000313" key="9">
    <source>
        <dbReference type="Proteomes" id="UP000199534"/>
    </source>
</evidence>